<dbReference type="GeneID" id="108697842"/>
<dbReference type="GO" id="GO:0005737">
    <property type="term" value="C:cytoplasm"/>
    <property type="evidence" value="ECO:0007669"/>
    <property type="project" value="TreeGrafter"/>
</dbReference>
<dbReference type="CDD" id="cd00160">
    <property type="entry name" value="RhoGEF"/>
    <property type="match status" value="1"/>
</dbReference>
<dbReference type="PANTHER" id="PTHR12845">
    <property type="entry name" value="GUANINE NUCLEOTIDE EXCHANGE FACTOR"/>
    <property type="match status" value="1"/>
</dbReference>
<feature type="compositionally biased region" description="Basic residues" evidence="1">
    <location>
        <begin position="150"/>
        <end position="162"/>
    </location>
</feature>
<dbReference type="InterPro" id="IPR011993">
    <property type="entry name" value="PH-like_dom_sf"/>
</dbReference>
<dbReference type="Gene3D" id="1.20.900.10">
    <property type="entry name" value="Dbl homology (DH) domain"/>
    <property type="match status" value="1"/>
</dbReference>
<organism evidence="4 5">
    <name type="scientific">Xenopus laevis</name>
    <name type="common">African clawed frog</name>
    <dbReference type="NCBI Taxonomy" id="8355"/>
    <lineage>
        <taxon>Eukaryota</taxon>
        <taxon>Metazoa</taxon>
        <taxon>Chordata</taxon>
        <taxon>Craniata</taxon>
        <taxon>Vertebrata</taxon>
        <taxon>Euteleostomi</taxon>
        <taxon>Amphibia</taxon>
        <taxon>Batrachia</taxon>
        <taxon>Anura</taxon>
        <taxon>Pipoidea</taxon>
        <taxon>Pipidae</taxon>
        <taxon>Xenopodinae</taxon>
        <taxon>Xenopus</taxon>
        <taxon>Xenopus</taxon>
    </lineage>
</organism>
<dbReference type="Gene3D" id="2.30.29.30">
    <property type="entry name" value="Pleckstrin-homology domain (PH domain)/Phosphotyrosine-binding domain (PTB)"/>
    <property type="match status" value="1"/>
</dbReference>
<evidence type="ECO:0000259" key="2">
    <source>
        <dbReference type="PROSITE" id="PS50003"/>
    </source>
</evidence>
<dbReference type="OrthoDB" id="27593at2759"/>
<dbReference type="AlphaFoldDB" id="A0A8J0T7K2"/>
<dbReference type="PROSITE" id="PS50010">
    <property type="entry name" value="DH_2"/>
    <property type="match status" value="1"/>
</dbReference>
<dbReference type="Pfam" id="PF00621">
    <property type="entry name" value="RhoGEF"/>
    <property type="match status" value="1"/>
</dbReference>
<feature type="region of interest" description="Disordered" evidence="1">
    <location>
        <begin position="90"/>
        <end position="166"/>
    </location>
</feature>
<evidence type="ECO:0000313" key="4">
    <source>
        <dbReference type="Proteomes" id="UP000186698"/>
    </source>
</evidence>
<dbReference type="InterPro" id="IPR047271">
    <property type="entry name" value="Ephexin-like"/>
</dbReference>
<gene>
    <name evidence="5" type="primary">LOC108697842</name>
</gene>
<feature type="compositionally biased region" description="Low complexity" evidence="1">
    <location>
        <begin position="105"/>
        <end position="119"/>
    </location>
</feature>
<dbReference type="RefSeq" id="XP_018083775.1">
    <property type="nucleotide sequence ID" value="XM_018228286.2"/>
</dbReference>
<dbReference type="GO" id="GO:0005634">
    <property type="term" value="C:nucleus"/>
    <property type="evidence" value="ECO:0007669"/>
    <property type="project" value="TreeGrafter"/>
</dbReference>
<feature type="domain" description="DH" evidence="3">
    <location>
        <begin position="246"/>
        <end position="448"/>
    </location>
</feature>
<dbReference type="InterPro" id="IPR000219">
    <property type="entry name" value="DH_dom"/>
</dbReference>
<keyword evidence="4" id="KW-1185">Reference proteome</keyword>
<protein>
    <submittedName>
        <fullName evidence="5">Rho guanine nucleotide exchange factor 19 isoform X2</fullName>
    </submittedName>
</protein>
<evidence type="ECO:0000259" key="3">
    <source>
        <dbReference type="PROSITE" id="PS50010"/>
    </source>
</evidence>
<sequence length="598" mass="68300">MDLSCRKRSCTTSPPPIEVTVKRCFSCPETTKPLVPLRPIKPLAGFFYPRKSFKRLGGNKWRSYEDVQLRVQTSQPKIFEQIEGDHAGSVFFSNPLYEPPEPESRAATPTPAPSCSAPAIDGTTRASPSAPSLCCNQAEQDPSESGIFGRFRHKDPSKRQRRESKFVHTQPLYQDYWLHHAKEDTYGHGSFSLDSSLSFAGLLSSSLAGGSPVQMSSQVHSSSLWQDLPKVKKQKIMDKMTPHQRQLQETIFEVLTSEASYQRSLSLAINHFQNSRKLSECLGATDQHTLFSNLPAVWEVSQRYQSVRPIVITSPFPAPIRFLQNLEEALERDIFLRDTGKLILLHCPEFHRVYIPYVTNQMYQENLMQRLVKENGRFLQVLQKLEEKSECKRQSLKSFLILPFQRITRLKILLENILKLAQDDLELADSARRSLAAVGQIVTACNEGVKRMKEIEDLVLLEKQVEFSNTKFFPLISRGRVLLKHGELVQIFFQEMGPGHRHRLSTKPIYVHLFSDLLMMSRTEYGRYLVEDYTSRGQVKADNFRAKQLGLPDFTFLLRLRPSHAGVNCEYILKSSSETEKQQWISLINGQMCPALSC</sequence>
<accession>A0A8J0T7K2</accession>
<feature type="compositionally biased region" description="Polar residues" evidence="1">
    <location>
        <begin position="124"/>
        <end position="140"/>
    </location>
</feature>
<dbReference type="InterPro" id="IPR001849">
    <property type="entry name" value="PH_domain"/>
</dbReference>
<dbReference type="PANTHER" id="PTHR12845:SF9">
    <property type="entry name" value="RHO GUANINE NUCLEOTIDE EXCHANGE FACTOR 5-LIKE"/>
    <property type="match status" value="1"/>
</dbReference>
<dbReference type="SMART" id="SM00325">
    <property type="entry name" value="RhoGEF"/>
    <property type="match status" value="1"/>
</dbReference>
<dbReference type="SUPFAM" id="SSF50729">
    <property type="entry name" value="PH domain-like"/>
    <property type="match status" value="1"/>
</dbReference>
<dbReference type="Proteomes" id="UP000186698">
    <property type="component" value="Chromosome 7S"/>
</dbReference>
<dbReference type="SUPFAM" id="SSF48065">
    <property type="entry name" value="DBL homology domain (DH-domain)"/>
    <property type="match status" value="1"/>
</dbReference>
<reference evidence="5" key="1">
    <citation type="submission" date="2025-08" db="UniProtKB">
        <authorList>
            <consortium name="RefSeq"/>
        </authorList>
    </citation>
    <scope>IDENTIFICATION</scope>
    <source>
        <strain evidence="5">J_2021</strain>
        <tissue evidence="5">Erythrocytes</tissue>
    </source>
</reference>
<evidence type="ECO:0000256" key="1">
    <source>
        <dbReference type="SAM" id="MobiDB-lite"/>
    </source>
</evidence>
<evidence type="ECO:0000313" key="5">
    <source>
        <dbReference type="RefSeq" id="XP_018083775.1"/>
    </source>
</evidence>
<dbReference type="GO" id="GO:0005085">
    <property type="term" value="F:guanyl-nucleotide exchange factor activity"/>
    <property type="evidence" value="ECO:0007669"/>
    <property type="project" value="InterPro"/>
</dbReference>
<dbReference type="PROSITE" id="PS50003">
    <property type="entry name" value="PH_DOMAIN"/>
    <property type="match status" value="1"/>
</dbReference>
<proteinExistence type="predicted"/>
<dbReference type="InterPro" id="IPR035899">
    <property type="entry name" value="DBL_dom_sf"/>
</dbReference>
<name>A0A8J0T7K2_XENLA</name>
<feature type="domain" description="PH" evidence="2">
    <location>
        <begin position="481"/>
        <end position="593"/>
    </location>
</feature>